<organism evidence="2 3">
    <name type="scientific">Trichinella pseudospiralis</name>
    <name type="common">Parasitic roundworm</name>
    <dbReference type="NCBI Taxonomy" id="6337"/>
    <lineage>
        <taxon>Eukaryota</taxon>
        <taxon>Metazoa</taxon>
        <taxon>Ecdysozoa</taxon>
        <taxon>Nematoda</taxon>
        <taxon>Enoplea</taxon>
        <taxon>Dorylaimia</taxon>
        <taxon>Trichinellida</taxon>
        <taxon>Trichinellidae</taxon>
        <taxon>Trichinella</taxon>
    </lineage>
</organism>
<sequence length="138" mass="15439">MVVVGGAFPSMENGNVSSAGNSTSGYRLGQISGITLTYLIALAGQILAVVFIMAKRRVFAALYDTARYTSRPFGEDELDRFVRLYEKMFADVESWQDKQEEQDAGKLTSHEVCYSVRKNKLYNRLFVPEDAKAHETAL</sequence>
<proteinExistence type="predicted"/>
<protein>
    <submittedName>
        <fullName evidence="2">Uncharacterized protein</fullName>
    </submittedName>
</protein>
<name>A0A0V0XR22_TRIPS</name>
<feature type="transmembrane region" description="Helical" evidence="1">
    <location>
        <begin position="31"/>
        <end position="54"/>
    </location>
</feature>
<evidence type="ECO:0000313" key="3">
    <source>
        <dbReference type="Proteomes" id="UP000054815"/>
    </source>
</evidence>
<dbReference type="AlphaFoldDB" id="A0A0V0XR22"/>
<reference evidence="2 3" key="1">
    <citation type="submission" date="2015-01" db="EMBL/GenBank/DDBJ databases">
        <title>Evolution of Trichinella species and genotypes.</title>
        <authorList>
            <person name="Korhonen P.K."/>
            <person name="Edoardo P."/>
            <person name="Giuseppe L.R."/>
            <person name="Gasser R.B."/>
        </authorList>
    </citation>
    <scope>NUCLEOTIDE SEQUENCE [LARGE SCALE GENOMIC DNA]</scope>
    <source>
        <strain evidence="2">ISS141</strain>
    </source>
</reference>
<accession>A0A0V0XR22</accession>
<evidence type="ECO:0000256" key="1">
    <source>
        <dbReference type="SAM" id="Phobius"/>
    </source>
</evidence>
<gene>
    <name evidence="2" type="ORF">T4E_9815</name>
</gene>
<evidence type="ECO:0000313" key="2">
    <source>
        <dbReference type="EMBL" id="KRX90428.1"/>
    </source>
</evidence>
<keyword evidence="1" id="KW-0472">Membrane</keyword>
<dbReference type="Proteomes" id="UP000054815">
    <property type="component" value="Unassembled WGS sequence"/>
</dbReference>
<keyword evidence="1" id="KW-1133">Transmembrane helix</keyword>
<keyword evidence="1" id="KW-0812">Transmembrane</keyword>
<dbReference type="EMBL" id="JYDU01000166">
    <property type="protein sequence ID" value="KRX90428.1"/>
    <property type="molecule type" value="Genomic_DNA"/>
</dbReference>
<comment type="caution">
    <text evidence="2">The sequence shown here is derived from an EMBL/GenBank/DDBJ whole genome shotgun (WGS) entry which is preliminary data.</text>
</comment>